<feature type="transmembrane region" description="Helical" evidence="4">
    <location>
        <begin position="6"/>
        <end position="30"/>
    </location>
</feature>
<keyword evidence="4" id="KW-0472">Membrane</keyword>
<keyword evidence="1 6" id="KW-0436">Ligase</keyword>
<reference evidence="7" key="1">
    <citation type="submission" date="2007-07" db="EMBL/GenBank/DDBJ databases">
        <title>Complete genome sequence of Campylobacter hominis ATCC BAA-381, a commensal isolated from the human gastrointestinal tract.</title>
        <authorList>
            <person name="Fouts D.E."/>
            <person name="Mongodin E.F."/>
            <person name="Puiu D."/>
            <person name="Sebastian Y."/>
            <person name="Miller W.G."/>
            <person name="Mandrell R.E."/>
            <person name="Nelson K.E."/>
        </authorList>
    </citation>
    <scope>NUCLEOTIDE SEQUENCE [LARGE SCALE GENOMIC DNA]</scope>
    <source>
        <strain evidence="7">ATCC BAA-381 / LMG 19568 / NCTC 13146 / CH001A</strain>
    </source>
</reference>
<evidence type="ECO:0000259" key="5">
    <source>
        <dbReference type="Pfam" id="PF08245"/>
    </source>
</evidence>
<evidence type="ECO:0000256" key="1">
    <source>
        <dbReference type="ARBA" id="ARBA00022598"/>
    </source>
</evidence>
<dbReference type="STRING" id="360107.CHAB381_0931"/>
<feature type="domain" description="Mur ligase central" evidence="5">
    <location>
        <begin position="166"/>
        <end position="336"/>
    </location>
</feature>
<dbReference type="OrthoDB" id="9801978at2"/>
<dbReference type="InterPro" id="IPR036565">
    <property type="entry name" value="Mur-like_cat_sf"/>
</dbReference>
<dbReference type="RefSeq" id="WP_012108784.1">
    <property type="nucleotide sequence ID" value="NC_009714.1"/>
</dbReference>
<gene>
    <name evidence="6" type="ordered locus">CHAB381_0931</name>
</gene>
<name>A7I1V1_CAMHC</name>
<evidence type="ECO:0000313" key="6">
    <source>
        <dbReference type="EMBL" id="ABS52395.1"/>
    </source>
</evidence>
<keyword evidence="3" id="KW-0067">ATP-binding</keyword>
<evidence type="ECO:0000256" key="4">
    <source>
        <dbReference type="SAM" id="Phobius"/>
    </source>
</evidence>
<feature type="transmembrane region" description="Helical" evidence="4">
    <location>
        <begin position="123"/>
        <end position="140"/>
    </location>
</feature>
<sequence length="479" mass="55084">MLNILNFINYFLCIFAVGFYLITVLQWFSYKFERIIFHFTKPLWHIYFLFFPVIIYFASLFTKNGDKFLFVFLVVFYILLILWHKKLDKKLVFTARVKRFFAFLAFFSILIAVSFNLLKADNLPLFSPFILTFLFSYAYEKKEANKFYKMAQKKLANMPDLLIIQITASFGKTSIKNFLFELLKDDFKVQKTPRSVNTLNGIIRDINENLSYDTKIYIAEAGARKNGDIKEITQFLNPQIVLVGEIGAQHIEYFKSIENIRATKLESLSSNRLKHAFLHSTTLLKENETNTIYDKQIANFTANLDGIKLEMKSGEKIFAEILGDFNAQNLAACILIAKFLGINAEKIAKNAKNLHSVEHRLQKIMTNEKFIIDDSFNGNLKGMCASYDLVKNYKSRKVIITPGIVEGTKEMNEILGIKINEIFDLVMITGDLNAEILGAKIDPKKLIFIKDKSKMIEILGAETKADDLILFSNDAPSFI</sequence>
<dbReference type="GO" id="GO:0016881">
    <property type="term" value="F:acid-amino acid ligase activity"/>
    <property type="evidence" value="ECO:0007669"/>
    <property type="project" value="InterPro"/>
</dbReference>
<keyword evidence="4" id="KW-1133">Transmembrane helix</keyword>
<evidence type="ECO:0000313" key="7">
    <source>
        <dbReference type="Proteomes" id="UP000002407"/>
    </source>
</evidence>
<keyword evidence="7" id="KW-1185">Reference proteome</keyword>
<feature type="transmembrane region" description="Helical" evidence="4">
    <location>
        <begin position="68"/>
        <end position="85"/>
    </location>
</feature>
<feature type="transmembrane region" description="Helical" evidence="4">
    <location>
        <begin position="42"/>
        <end position="62"/>
    </location>
</feature>
<dbReference type="GO" id="GO:0005524">
    <property type="term" value="F:ATP binding"/>
    <property type="evidence" value="ECO:0007669"/>
    <property type="project" value="UniProtKB-KW"/>
</dbReference>
<evidence type="ECO:0000256" key="2">
    <source>
        <dbReference type="ARBA" id="ARBA00022741"/>
    </source>
</evidence>
<dbReference type="KEGG" id="cha:CHAB381_0931"/>
<dbReference type="Proteomes" id="UP000002407">
    <property type="component" value="Chromosome"/>
</dbReference>
<dbReference type="SUPFAM" id="SSF53244">
    <property type="entry name" value="MurD-like peptide ligases, peptide-binding domain"/>
    <property type="match status" value="1"/>
</dbReference>
<dbReference type="SUPFAM" id="SSF53623">
    <property type="entry name" value="MurD-like peptide ligases, catalytic domain"/>
    <property type="match status" value="1"/>
</dbReference>
<keyword evidence="2" id="KW-0547">Nucleotide-binding</keyword>
<accession>A7I1V1</accession>
<keyword evidence="4" id="KW-0812">Transmembrane</keyword>
<dbReference type="AlphaFoldDB" id="A7I1V1"/>
<feature type="transmembrane region" description="Helical" evidence="4">
    <location>
        <begin position="97"/>
        <end position="117"/>
    </location>
</feature>
<dbReference type="InterPro" id="IPR051046">
    <property type="entry name" value="MurCDEF_CellWall_CoF430Synth"/>
</dbReference>
<dbReference type="InterPro" id="IPR036615">
    <property type="entry name" value="Mur_ligase_C_dom_sf"/>
</dbReference>
<organism evidence="6 7">
    <name type="scientific">Campylobacter hominis (strain ATCC BAA-381 / DSM 21671 / CCUG 45161 / LMG 19568 / NCTC 13146 / CH001A)</name>
    <dbReference type="NCBI Taxonomy" id="360107"/>
    <lineage>
        <taxon>Bacteria</taxon>
        <taxon>Pseudomonadati</taxon>
        <taxon>Campylobacterota</taxon>
        <taxon>Epsilonproteobacteria</taxon>
        <taxon>Campylobacterales</taxon>
        <taxon>Campylobacteraceae</taxon>
        <taxon>Campylobacter</taxon>
    </lineage>
</organism>
<dbReference type="PANTHER" id="PTHR43024">
    <property type="entry name" value="UDP-N-ACETYLMURAMOYL-TRIPEPTIDE--D-ALANYL-D-ALANINE LIGASE"/>
    <property type="match status" value="1"/>
</dbReference>
<dbReference type="Gene3D" id="3.90.190.20">
    <property type="entry name" value="Mur ligase, C-terminal domain"/>
    <property type="match status" value="1"/>
</dbReference>
<dbReference type="EMBL" id="CP000776">
    <property type="protein sequence ID" value="ABS52395.1"/>
    <property type="molecule type" value="Genomic_DNA"/>
</dbReference>
<dbReference type="eggNOG" id="COG0770">
    <property type="taxonomic scope" value="Bacteria"/>
</dbReference>
<dbReference type="Gene3D" id="3.40.1190.10">
    <property type="entry name" value="Mur-like, catalytic domain"/>
    <property type="match status" value="1"/>
</dbReference>
<protein>
    <submittedName>
        <fullName evidence="6">Mur ligase family protein</fullName>
    </submittedName>
</protein>
<dbReference type="InterPro" id="IPR013221">
    <property type="entry name" value="Mur_ligase_cen"/>
</dbReference>
<proteinExistence type="predicted"/>
<dbReference type="Pfam" id="PF08245">
    <property type="entry name" value="Mur_ligase_M"/>
    <property type="match status" value="1"/>
</dbReference>
<dbReference type="PANTHER" id="PTHR43024:SF1">
    <property type="entry name" value="UDP-N-ACETYLMURAMOYL-TRIPEPTIDE--D-ALANYL-D-ALANINE LIGASE"/>
    <property type="match status" value="1"/>
</dbReference>
<dbReference type="HOGENOM" id="CLU_035297_0_0_7"/>
<evidence type="ECO:0000256" key="3">
    <source>
        <dbReference type="ARBA" id="ARBA00022840"/>
    </source>
</evidence>